<sequence length="207" mass="23781">MDLAAADDGSRGNLLRSKSLDVRERMKNPSKETARLKELYRSEIALFRKRQGLLDELAEELAKARDDTERNVRRMRAAVAMSQQPGTIDYKQKLQDRKDTEKYKSLVRSLEEVDFEMTEFRTQILELRQADLKISSQSQKGLVNSVQQWLQNHGEPKLEATPHQRFRSVCRTKGHRPIAGALSKDGTVKFTAERSAVRPMIRGKLID</sequence>
<reference evidence="2" key="1">
    <citation type="submission" date="2014-11" db="EMBL/GenBank/DDBJ databases">
        <authorList>
            <person name="Otto D Thomas"/>
            <person name="Naeem Raeece"/>
        </authorList>
    </citation>
    <scope>NUCLEOTIDE SEQUENCE</scope>
</reference>
<evidence type="ECO:0000313" key="2">
    <source>
        <dbReference type="EMBL" id="CEM25069.1"/>
    </source>
</evidence>
<dbReference type="EMBL" id="CDMZ01000981">
    <property type="protein sequence ID" value="CEM25069.1"/>
    <property type="molecule type" value="Genomic_DNA"/>
</dbReference>
<name>A0A0G4G8E5_9ALVE</name>
<accession>A0A0G4G8E5</accession>
<feature type="region of interest" description="Disordered" evidence="1">
    <location>
        <begin position="1"/>
        <end position="29"/>
    </location>
</feature>
<dbReference type="VEuPathDB" id="CryptoDB:Cvel_4338"/>
<protein>
    <submittedName>
        <fullName evidence="2">Uncharacterized protein</fullName>
    </submittedName>
</protein>
<gene>
    <name evidence="2" type="ORF">Cvel_4338</name>
</gene>
<evidence type="ECO:0000256" key="1">
    <source>
        <dbReference type="SAM" id="MobiDB-lite"/>
    </source>
</evidence>
<dbReference type="AlphaFoldDB" id="A0A0G4G8E5"/>
<feature type="compositionally biased region" description="Basic and acidic residues" evidence="1">
    <location>
        <begin position="18"/>
        <end position="29"/>
    </location>
</feature>
<proteinExistence type="predicted"/>
<organism evidence="2">
    <name type="scientific">Chromera velia CCMP2878</name>
    <dbReference type="NCBI Taxonomy" id="1169474"/>
    <lineage>
        <taxon>Eukaryota</taxon>
        <taxon>Sar</taxon>
        <taxon>Alveolata</taxon>
        <taxon>Colpodellida</taxon>
        <taxon>Chromeraceae</taxon>
        <taxon>Chromera</taxon>
    </lineage>
</organism>